<dbReference type="InterPro" id="IPR036047">
    <property type="entry name" value="F-box-like_dom_sf"/>
</dbReference>
<dbReference type="AlphaFoldDB" id="A0A9P5YPB2"/>
<dbReference type="InterPro" id="IPR001810">
    <property type="entry name" value="F-box_dom"/>
</dbReference>
<dbReference type="EMBL" id="MU155480">
    <property type="protein sequence ID" value="KAF9472984.1"/>
    <property type="molecule type" value="Genomic_DNA"/>
</dbReference>
<dbReference type="Gene3D" id="1.20.1280.50">
    <property type="match status" value="1"/>
</dbReference>
<gene>
    <name evidence="3" type="ORF">BDN70DRAFT_421726</name>
</gene>
<sequence>MDSQLMLSGSTIRSSASFLPPPTTTRPVVDPLKKKVLDIPRELHIEILSNLDVVSLVRCAMTCKTFYSVYKASSLLEYIVQLHLDGLKHTGTHITESHTRFQEFSMDPSQDMVVGLVDVSPLPQTDRDDCTYHVYIRTISSNTAHPRAAKNPLRFVVEKDREMSVFNAHIEIARDNLLVHICTCDMETDDCVPSVLIWNWTTAEAILDTSNVSVDLPNMSPWPEFGLLDSTFCYIISLNECGALWLCKLCPSCDPPIVHIATLHFPPTTPETEVYKIIGHAGPLEAHAPPNMPFMVNDDDRLHMFTMSYSNPLLDYRDKRRMLTLYVHQRVFSKYAFSELNPGHLPINIPWAEWGPENTRIVYPACFVPQVYEWTRFVHGQRVVFSPSPTSDIVDVLDFSLAAVLTATGALPTTSLSTSSESPMAMGLARRN</sequence>
<evidence type="ECO:0000313" key="4">
    <source>
        <dbReference type="Proteomes" id="UP000807469"/>
    </source>
</evidence>
<dbReference type="PROSITE" id="PS50181">
    <property type="entry name" value="FBOX"/>
    <property type="match status" value="1"/>
</dbReference>
<feature type="compositionally biased region" description="Polar residues" evidence="1">
    <location>
        <begin position="1"/>
        <end position="17"/>
    </location>
</feature>
<accession>A0A9P5YPB2</accession>
<dbReference type="CDD" id="cd09917">
    <property type="entry name" value="F-box_SF"/>
    <property type="match status" value="1"/>
</dbReference>
<feature type="domain" description="F-box" evidence="2">
    <location>
        <begin position="33"/>
        <end position="79"/>
    </location>
</feature>
<protein>
    <recommendedName>
        <fullName evidence="2">F-box domain-containing protein</fullName>
    </recommendedName>
</protein>
<reference evidence="3" key="1">
    <citation type="submission" date="2020-11" db="EMBL/GenBank/DDBJ databases">
        <authorList>
            <consortium name="DOE Joint Genome Institute"/>
            <person name="Ahrendt S."/>
            <person name="Riley R."/>
            <person name="Andreopoulos W."/>
            <person name="Labutti K."/>
            <person name="Pangilinan J."/>
            <person name="Ruiz-Duenas F.J."/>
            <person name="Barrasa J.M."/>
            <person name="Sanchez-Garcia M."/>
            <person name="Camarero S."/>
            <person name="Miyauchi S."/>
            <person name="Serrano A."/>
            <person name="Linde D."/>
            <person name="Babiker R."/>
            <person name="Drula E."/>
            <person name="Ayuso-Fernandez I."/>
            <person name="Pacheco R."/>
            <person name="Padilla G."/>
            <person name="Ferreira P."/>
            <person name="Barriuso J."/>
            <person name="Kellner H."/>
            <person name="Castanera R."/>
            <person name="Alfaro M."/>
            <person name="Ramirez L."/>
            <person name="Pisabarro A.G."/>
            <person name="Kuo A."/>
            <person name="Tritt A."/>
            <person name="Lipzen A."/>
            <person name="He G."/>
            <person name="Yan M."/>
            <person name="Ng V."/>
            <person name="Cullen D."/>
            <person name="Martin F."/>
            <person name="Rosso M.-N."/>
            <person name="Henrissat B."/>
            <person name="Hibbett D."/>
            <person name="Martinez A.T."/>
            <person name="Grigoriev I.V."/>
        </authorList>
    </citation>
    <scope>NUCLEOTIDE SEQUENCE</scope>
    <source>
        <strain evidence="3">CIRM-BRFM 674</strain>
    </source>
</reference>
<feature type="region of interest" description="Disordered" evidence="1">
    <location>
        <begin position="1"/>
        <end position="24"/>
    </location>
</feature>
<keyword evidence="4" id="KW-1185">Reference proteome</keyword>
<dbReference type="Pfam" id="PF00646">
    <property type="entry name" value="F-box"/>
    <property type="match status" value="1"/>
</dbReference>
<organism evidence="3 4">
    <name type="scientific">Pholiota conissans</name>
    <dbReference type="NCBI Taxonomy" id="109636"/>
    <lineage>
        <taxon>Eukaryota</taxon>
        <taxon>Fungi</taxon>
        <taxon>Dikarya</taxon>
        <taxon>Basidiomycota</taxon>
        <taxon>Agaricomycotina</taxon>
        <taxon>Agaricomycetes</taxon>
        <taxon>Agaricomycetidae</taxon>
        <taxon>Agaricales</taxon>
        <taxon>Agaricineae</taxon>
        <taxon>Strophariaceae</taxon>
        <taxon>Pholiota</taxon>
    </lineage>
</organism>
<evidence type="ECO:0000313" key="3">
    <source>
        <dbReference type="EMBL" id="KAF9472984.1"/>
    </source>
</evidence>
<name>A0A9P5YPB2_9AGAR</name>
<evidence type="ECO:0000256" key="1">
    <source>
        <dbReference type="SAM" id="MobiDB-lite"/>
    </source>
</evidence>
<proteinExistence type="predicted"/>
<dbReference type="Proteomes" id="UP000807469">
    <property type="component" value="Unassembled WGS sequence"/>
</dbReference>
<dbReference type="SUPFAM" id="SSF81383">
    <property type="entry name" value="F-box domain"/>
    <property type="match status" value="1"/>
</dbReference>
<comment type="caution">
    <text evidence="3">The sequence shown here is derived from an EMBL/GenBank/DDBJ whole genome shotgun (WGS) entry which is preliminary data.</text>
</comment>
<dbReference type="OrthoDB" id="2745718at2759"/>
<evidence type="ECO:0000259" key="2">
    <source>
        <dbReference type="PROSITE" id="PS50181"/>
    </source>
</evidence>